<proteinExistence type="predicted"/>
<evidence type="ECO:0000313" key="2">
    <source>
        <dbReference type="Proteomes" id="UP001057402"/>
    </source>
</evidence>
<name>A0ACB9RP47_9MYRT</name>
<accession>A0ACB9RP47</accession>
<evidence type="ECO:0000313" key="1">
    <source>
        <dbReference type="EMBL" id="KAI4380773.1"/>
    </source>
</evidence>
<organism evidence="1 2">
    <name type="scientific">Melastoma candidum</name>
    <dbReference type="NCBI Taxonomy" id="119954"/>
    <lineage>
        <taxon>Eukaryota</taxon>
        <taxon>Viridiplantae</taxon>
        <taxon>Streptophyta</taxon>
        <taxon>Embryophyta</taxon>
        <taxon>Tracheophyta</taxon>
        <taxon>Spermatophyta</taxon>
        <taxon>Magnoliopsida</taxon>
        <taxon>eudicotyledons</taxon>
        <taxon>Gunneridae</taxon>
        <taxon>Pentapetalae</taxon>
        <taxon>rosids</taxon>
        <taxon>malvids</taxon>
        <taxon>Myrtales</taxon>
        <taxon>Melastomataceae</taxon>
        <taxon>Melastomatoideae</taxon>
        <taxon>Melastomateae</taxon>
        <taxon>Melastoma</taxon>
    </lineage>
</organism>
<sequence>MIQFMSCRKIVHWKKHLKFPENSRLSPEAKDLIFRLLCDVKRRLGTGGAAQIEMQFNLSGSPRFRDVDWNELYEMEAAFKPEANGEPDTQNCMKFDEVEPPIPSRTGSGPSRKMLLTPKDLNFVGYTYKNFEAVKGSNNLLAKGGIQERQSSGDSTLLYPQLFLR</sequence>
<keyword evidence="2" id="KW-1185">Reference proteome</keyword>
<dbReference type="EMBL" id="CM042882">
    <property type="protein sequence ID" value="KAI4380773.1"/>
    <property type="molecule type" value="Genomic_DNA"/>
</dbReference>
<gene>
    <name evidence="1" type="ORF">MLD38_006923</name>
</gene>
<comment type="caution">
    <text evidence="1">The sequence shown here is derived from an EMBL/GenBank/DDBJ whole genome shotgun (WGS) entry which is preliminary data.</text>
</comment>
<protein>
    <submittedName>
        <fullName evidence="1">Uncharacterized protein</fullName>
    </submittedName>
</protein>
<dbReference type="Proteomes" id="UP001057402">
    <property type="component" value="Chromosome 3"/>
</dbReference>
<reference evidence="2" key="1">
    <citation type="journal article" date="2023" name="Front. Plant Sci.">
        <title>Chromosomal-level genome assembly of Melastoma candidum provides insights into trichome evolution.</title>
        <authorList>
            <person name="Zhong Y."/>
            <person name="Wu W."/>
            <person name="Sun C."/>
            <person name="Zou P."/>
            <person name="Liu Y."/>
            <person name="Dai S."/>
            <person name="Zhou R."/>
        </authorList>
    </citation>
    <scope>NUCLEOTIDE SEQUENCE [LARGE SCALE GENOMIC DNA]</scope>
</reference>